<name>A0ABW5CNZ4_9HYPH</name>
<evidence type="ECO:0000256" key="1">
    <source>
        <dbReference type="SAM" id="SignalP"/>
    </source>
</evidence>
<gene>
    <name evidence="2" type="ORF">ACFSKQ_16455</name>
</gene>
<dbReference type="Proteomes" id="UP001597371">
    <property type="component" value="Unassembled WGS sequence"/>
</dbReference>
<keyword evidence="3" id="KW-1185">Reference proteome</keyword>
<organism evidence="2 3">
    <name type="scientific">Aureimonas populi</name>
    <dbReference type="NCBI Taxonomy" id="1701758"/>
    <lineage>
        <taxon>Bacteria</taxon>
        <taxon>Pseudomonadati</taxon>
        <taxon>Pseudomonadota</taxon>
        <taxon>Alphaproteobacteria</taxon>
        <taxon>Hyphomicrobiales</taxon>
        <taxon>Aurantimonadaceae</taxon>
        <taxon>Aureimonas</taxon>
    </lineage>
</organism>
<evidence type="ECO:0000313" key="2">
    <source>
        <dbReference type="EMBL" id="MFD2239045.1"/>
    </source>
</evidence>
<feature type="signal peptide" evidence="1">
    <location>
        <begin position="1"/>
        <end position="34"/>
    </location>
</feature>
<reference evidence="3" key="1">
    <citation type="journal article" date="2019" name="Int. J. Syst. Evol. Microbiol.">
        <title>The Global Catalogue of Microorganisms (GCM) 10K type strain sequencing project: providing services to taxonomists for standard genome sequencing and annotation.</title>
        <authorList>
            <consortium name="The Broad Institute Genomics Platform"/>
            <consortium name="The Broad Institute Genome Sequencing Center for Infectious Disease"/>
            <person name="Wu L."/>
            <person name="Ma J."/>
        </authorList>
    </citation>
    <scope>NUCLEOTIDE SEQUENCE [LARGE SCALE GENOMIC DNA]</scope>
    <source>
        <strain evidence="3">ZS-35-S2</strain>
    </source>
</reference>
<dbReference type="EMBL" id="JBHUIJ010000023">
    <property type="protein sequence ID" value="MFD2239045.1"/>
    <property type="molecule type" value="Genomic_DNA"/>
</dbReference>
<accession>A0ABW5CNZ4</accession>
<proteinExistence type="predicted"/>
<feature type="chain" id="PRO_5046126343" evidence="1">
    <location>
        <begin position="35"/>
        <end position="51"/>
    </location>
</feature>
<keyword evidence="1" id="KW-0732">Signal</keyword>
<evidence type="ECO:0000313" key="3">
    <source>
        <dbReference type="Proteomes" id="UP001597371"/>
    </source>
</evidence>
<comment type="caution">
    <text evidence="2">The sequence shown here is derived from an EMBL/GenBank/DDBJ whole genome shotgun (WGS) entry which is preliminary data.</text>
</comment>
<protein>
    <submittedName>
        <fullName evidence="2">Uncharacterized protein</fullName>
    </submittedName>
</protein>
<dbReference type="RefSeq" id="WP_209736232.1">
    <property type="nucleotide sequence ID" value="NZ_CP072611.1"/>
</dbReference>
<sequence>MQTNTGGFSMRRTFLTLLGGMTAFAILTASYATADLPEPATQNGNPLIVVD</sequence>